<dbReference type="SUPFAM" id="SSF109854">
    <property type="entry name" value="DinB/YfiT-like putative metalloenzymes"/>
    <property type="match status" value="1"/>
</dbReference>
<evidence type="ECO:0000259" key="1">
    <source>
        <dbReference type="Pfam" id="PF11716"/>
    </source>
</evidence>
<name>A0ABP8TMK9_9ACTN</name>
<sequence>MYSGPRQRAEEIEAAALLPAAELRALVHGSARSLTEDMDALPDDAWRNLVVTAQGRTVSAAEIPWMRAREVCVHAVDLDHGVGFADLPEDFNAALVADATAKHAAKANAAGLAAWLTGRTAQAPDLGPWL</sequence>
<dbReference type="Proteomes" id="UP001500212">
    <property type="component" value="Unassembled WGS sequence"/>
</dbReference>
<comment type="caution">
    <text evidence="2">The sequence shown here is derived from an EMBL/GenBank/DDBJ whole genome shotgun (WGS) entry which is preliminary data.</text>
</comment>
<gene>
    <name evidence="2" type="ORF">GCM10023195_50270</name>
</gene>
<dbReference type="InterPro" id="IPR024344">
    <property type="entry name" value="MDMPI_metal-binding"/>
</dbReference>
<dbReference type="Gene3D" id="1.20.120.450">
    <property type="entry name" value="dinb family like domain"/>
    <property type="match status" value="1"/>
</dbReference>
<keyword evidence="3" id="KW-1185">Reference proteome</keyword>
<feature type="domain" description="Mycothiol-dependent maleylpyruvate isomerase metal-binding" evidence="1">
    <location>
        <begin position="5"/>
        <end position="78"/>
    </location>
</feature>
<dbReference type="Pfam" id="PF11716">
    <property type="entry name" value="MDMPI_N"/>
    <property type="match status" value="1"/>
</dbReference>
<reference evidence="3" key="1">
    <citation type="journal article" date="2019" name="Int. J. Syst. Evol. Microbiol.">
        <title>The Global Catalogue of Microorganisms (GCM) 10K type strain sequencing project: providing services to taxonomists for standard genome sequencing and annotation.</title>
        <authorList>
            <consortium name="The Broad Institute Genomics Platform"/>
            <consortium name="The Broad Institute Genome Sequencing Center for Infectious Disease"/>
            <person name="Wu L."/>
            <person name="Ma J."/>
        </authorList>
    </citation>
    <scope>NUCLEOTIDE SEQUENCE [LARGE SCALE GENOMIC DNA]</scope>
    <source>
        <strain evidence="3">JCM 17938</strain>
    </source>
</reference>
<evidence type="ECO:0000313" key="3">
    <source>
        <dbReference type="Proteomes" id="UP001500212"/>
    </source>
</evidence>
<proteinExistence type="predicted"/>
<organism evidence="2 3">
    <name type="scientific">Actinoallomurus liliacearum</name>
    <dbReference type="NCBI Taxonomy" id="1080073"/>
    <lineage>
        <taxon>Bacteria</taxon>
        <taxon>Bacillati</taxon>
        <taxon>Actinomycetota</taxon>
        <taxon>Actinomycetes</taxon>
        <taxon>Streptosporangiales</taxon>
        <taxon>Thermomonosporaceae</taxon>
        <taxon>Actinoallomurus</taxon>
    </lineage>
</organism>
<accession>A0ABP8TMK9</accession>
<dbReference type="InterPro" id="IPR034660">
    <property type="entry name" value="DinB/YfiT-like"/>
</dbReference>
<evidence type="ECO:0000313" key="2">
    <source>
        <dbReference type="EMBL" id="GAA4611820.1"/>
    </source>
</evidence>
<dbReference type="EMBL" id="BAABHJ010000018">
    <property type="protein sequence ID" value="GAA4611820.1"/>
    <property type="molecule type" value="Genomic_DNA"/>
</dbReference>
<protein>
    <recommendedName>
        <fullName evidence="1">Mycothiol-dependent maleylpyruvate isomerase metal-binding domain-containing protein</fullName>
    </recommendedName>
</protein>